<protein>
    <submittedName>
        <fullName evidence="1">Uncharacterized protein</fullName>
    </submittedName>
</protein>
<name>A0A0E0B134_9ORYZ</name>
<evidence type="ECO:0000313" key="1">
    <source>
        <dbReference type="EnsemblPlants" id="OGLUM09G05410.1"/>
    </source>
</evidence>
<evidence type="ECO:0000313" key="2">
    <source>
        <dbReference type="Proteomes" id="UP000026961"/>
    </source>
</evidence>
<proteinExistence type="predicted"/>
<reference evidence="1" key="2">
    <citation type="submission" date="2018-05" db="EMBL/GenBank/DDBJ databases">
        <title>OgluRS3 (Oryza glumaepatula Reference Sequence Version 3).</title>
        <authorList>
            <person name="Zhang J."/>
            <person name="Kudrna D."/>
            <person name="Lee S."/>
            <person name="Talag J."/>
            <person name="Welchert J."/>
            <person name="Wing R.A."/>
        </authorList>
    </citation>
    <scope>NUCLEOTIDE SEQUENCE [LARGE SCALE GENOMIC DNA]</scope>
</reference>
<sequence>MRRRLGKWHDTAAMTELEESPAKLMGAGASTVYGRSISPERWEGEHPGWPIHGELVGGGTAVGAAQPLALIVQTGAGASY</sequence>
<reference evidence="1" key="1">
    <citation type="submission" date="2015-04" db="UniProtKB">
        <authorList>
            <consortium name="EnsemblPlants"/>
        </authorList>
    </citation>
    <scope>IDENTIFICATION</scope>
</reference>
<dbReference type="AlphaFoldDB" id="A0A0E0B134"/>
<accession>A0A0E0B134</accession>
<dbReference type="EnsemblPlants" id="OGLUM09G05410.1">
    <property type="protein sequence ID" value="OGLUM09G05410.1"/>
    <property type="gene ID" value="OGLUM09G05410"/>
</dbReference>
<dbReference type="Proteomes" id="UP000026961">
    <property type="component" value="Chromosome 9"/>
</dbReference>
<keyword evidence="2" id="KW-1185">Reference proteome</keyword>
<organism evidence="1">
    <name type="scientific">Oryza glumipatula</name>
    <dbReference type="NCBI Taxonomy" id="40148"/>
    <lineage>
        <taxon>Eukaryota</taxon>
        <taxon>Viridiplantae</taxon>
        <taxon>Streptophyta</taxon>
        <taxon>Embryophyta</taxon>
        <taxon>Tracheophyta</taxon>
        <taxon>Spermatophyta</taxon>
        <taxon>Magnoliopsida</taxon>
        <taxon>Liliopsida</taxon>
        <taxon>Poales</taxon>
        <taxon>Poaceae</taxon>
        <taxon>BOP clade</taxon>
        <taxon>Oryzoideae</taxon>
        <taxon>Oryzeae</taxon>
        <taxon>Oryzinae</taxon>
        <taxon>Oryza</taxon>
    </lineage>
</organism>
<dbReference type="HOGENOM" id="CLU_2593710_0_0_1"/>
<dbReference type="Gramene" id="OGLUM09G05410.1">
    <property type="protein sequence ID" value="OGLUM09G05410.1"/>
    <property type="gene ID" value="OGLUM09G05410"/>
</dbReference>